<dbReference type="AlphaFoldDB" id="A0A9X2HL64"/>
<proteinExistence type="inferred from homology"/>
<feature type="compositionally biased region" description="Low complexity" evidence="2">
    <location>
        <begin position="359"/>
        <end position="370"/>
    </location>
</feature>
<dbReference type="NCBIfam" id="TIGR03819">
    <property type="entry name" value="heli_sec_ATPase"/>
    <property type="match status" value="1"/>
</dbReference>
<evidence type="ECO:0000256" key="2">
    <source>
        <dbReference type="SAM" id="MobiDB-lite"/>
    </source>
</evidence>
<dbReference type="InterPro" id="IPR027417">
    <property type="entry name" value="P-loop_NTPase"/>
</dbReference>
<dbReference type="InterPro" id="IPR050921">
    <property type="entry name" value="T4SS_GSP_E_ATPase"/>
</dbReference>
<dbReference type="GO" id="GO:0016887">
    <property type="term" value="F:ATP hydrolysis activity"/>
    <property type="evidence" value="ECO:0007669"/>
    <property type="project" value="InterPro"/>
</dbReference>
<dbReference type="EMBL" id="JANAFB010000045">
    <property type="protein sequence ID" value="MCP3426978.1"/>
    <property type="molecule type" value="Genomic_DNA"/>
</dbReference>
<dbReference type="InterPro" id="IPR001482">
    <property type="entry name" value="T2SS/T4SS_dom"/>
</dbReference>
<dbReference type="Proteomes" id="UP001139502">
    <property type="component" value="Unassembled WGS sequence"/>
</dbReference>
<evidence type="ECO:0000259" key="3">
    <source>
        <dbReference type="Pfam" id="PF00437"/>
    </source>
</evidence>
<dbReference type="CDD" id="cd01130">
    <property type="entry name" value="VirB11-like_ATPase"/>
    <property type="match status" value="1"/>
</dbReference>
<evidence type="ECO:0000313" key="5">
    <source>
        <dbReference type="Proteomes" id="UP001139502"/>
    </source>
</evidence>
<gene>
    <name evidence="4" type="ORF">NBM05_13405</name>
</gene>
<name>A0A9X2HL64_9MICC</name>
<feature type="region of interest" description="Disordered" evidence="2">
    <location>
        <begin position="315"/>
        <end position="370"/>
    </location>
</feature>
<sequence length="370" mass="37904">AARAQAGGLGILHPLLEEPGLTDIYVNSPAEVWTDGAKGPRRHDIAFESEEAVRELATRLITAAGRRLDAGHPCADVQTAAGYRVHAVIPPISPASTCLSIRLQPRELPSFETLRAAGMMTPPVARALRGMISRRTSFLISGSAGTGKTTLLNALLGLCGPRERLVMIEDSAELRPEHPHAVMLQARESNTEGRGAFGLADLIRQALRMGPDRLVVGECRGAEIKELLLAMNTGHEGGGGTLHANSAGAVPARIAALGALAGLTAEAVTLQAVSAISAVIHLQRGPSGRFVQQIGVLSLGRAGLEVVPALTVTPAGETVSGPAAKDLDESTSSPEERGEAHPGAGTGRRSGAGAGAGAGVPASPRDGGDA</sequence>
<dbReference type="SUPFAM" id="SSF52540">
    <property type="entry name" value="P-loop containing nucleoside triphosphate hydrolases"/>
    <property type="match status" value="1"/>
</dbReference>
<dbReference type="Gene3D" id="3.40.50.300">
    <property type="entry name" value="P-loop containing nucleotide triphosphate hydrolases"/>
    <property type="match status" value="1"/>
</dbReference>
<protein>
    <submittedName>
        <fullName evidence="4">TadA family conjugal transfer-associated ATPase</fullName>
    </submittedName>
</protein>
<comment type="similarity">
    <text evidence="1">Belongs to the GSP E family.</text>
</comment>
<organism evidence="4 5">
    <name type="scientific">Rothia santali</name>
    <dbReference type="NCBI Taxonomy" id="2949643"/>
    <lineage>
        <taxon>Bacteria</taxon>
        <taxon>Bacillati</taxon>
        <taxon>Actinomycetota</taxon>
        <taxon>Actinomycetes</taxon>
        <taxon>Micrococcales</taxon>
        <taxon>Micrococcaceae</taxon>
        <taxon>Rothia</taxon>
    </lineage>
</organism>
<dbReference type="RefSeq" id="WP_254168453.1">
    <property type="nucleotide sequence ID" value="NZ_JANAFB010000045.1"/>
</dbReference>
<dbReference type="PANTHER" id="PTHR30486:SF6">
    <property type="entry name" value="TYPE IV PILUS RETRACTATION ATPASE PILT"/>
    <property type="match status" value="1"/>
</dbReference>
<feature type="compositionally biased region" description="Gly residues" evidence="2">
    <location>
        <begin position="344"/>
        <end position="358"/>
    </location>
</feature>
<feature type="non-terminal residue" evidence="4">
    <location>
        <position position="1"/>
    </location>
</feature>
<evidence type="ECO:0000256" key="1">
    <source>
        <dbReference type="ARBA" id="ARBA00006611"/>
    </source>
</evidence>
<reference evidence="4" key="1">
    <citation type="submission" date="2022-06" db="EMBL/GenBank/DDBJ databases">
        <title>Rothia sp. isolated from sandalwood seedling.</title>
        <authorList>
            <person name="Tuikhar N."/>
            <person name="Kirdat K."/>
            <person name="Thorat V."/>
            <person name="Swetha P."/>
            <person name="Padma S."/>
            <person name="Sundararaj R."/>
            <person name="Yadav A."/>
        </authorList>
    </citation>
    <scope>NUCLEOTIDE SEQUENCE</scope>
    <source>
        <strain evidence="4">AR01</strain>
    </source>
</reference>
<evidence type="ECO:0000313" key="4">
    <source>
        <dbReference type="EMBL" id="MCP3426978.1"/>
    </source>
</evidence>
<comment type="caution">
    <text evidence="4">The sequence shown here is derived from an EMBL/GenBank/DDBJ whole genome shotgun (WGS) entry which is preliminary data.</text>
</comment>
<feature type="domain" description="Bacterial type II secretion system protein E" evidence="3">
    <location>
        <begin position="8"/>
        <end position="269"/>
    </location>
</feature>
<dbReference type="Gene3D" id="3.30.450.370">
    <property type="match status" value="1"/>
</dbReference>
<dbReference type="Pfam" id="PF00437">
    <property type="entry name" value="T2SSE"/>
    <property type="match status" value="1"/>
</dbReference>
<dbReference type="PANTHER" id="PTHR30486">
    <property type="entry name" value="TWITCHING MOTILITY PROTEIN PILT"/>
    <property type="match status" value="1"/>
</dbReference>
<keyword evidence="5" id="KW-1185">Reference proteome</keyword>
<dbReference type="InterPro" id="IPR022399">
    <property type="entry name" value="TadA-like_ATPase"/>
</dbReference>
<accession>A0A9X2HL64</accession>